<gene>
    <name evidence="12" type="ORF">FWK35_00017763</name>
</gene>
<evidence type="ECO:0000256" key="3">
    <source>
        <dbReference type="ARBA" id="ARBA00004906"/>
    </source>
</evidence>
<keyword evidence="6" id="KW-0677">Repeat</keyword>
<dbReference type="OrthoDB" id="9610195at2759"/>
<dbReference type="GO" id="GO:0005737">
    <property type="term" value="C:cytoplasm"/>
    <property type="evidence" value="ECO:0007669"/>
    <property type="project" value="UniProtKB-SubCell"/>
</dbReference>
<dbReference type="PROSITE" id="PS50082">
    <property type="entry name" value="WD_REPEATS_2"/>
    <property type="match status" value="1"/>
</dbReference>
<evidence type="ECO:0000256" key="8">
    <source>
        <dbReference type="ARBA" id="ARBA00023242"/>
    </source>
</evidence>
<dbReference type="Proteomes" id="UP000478052">
    <property type="component" value="Unassembled WGS sequence"/>
</dbReference>
<evidence type="ECO:0000313" key="13">
    <source>
        <dbReference type="Proteomes" id="UP000478052"/>
    </source>
</evidence>
<reference evidence="12 13" key="1">
    <citation type="submission" date="2019-08" db="EMBL/GenBank/DDBJ databases">
        <title>Whole genome of Aphis craccivora.</title>
        <authorList>
            <person name="Voronova N.V."/>
            <person name="Shulinski R.S."/>
            <person name="Bandarenka Y.V."/>
            <person name="Zhorov D.G."/>
            <person name="Warner D."/>
        </authorList>
    </citation>
    <scope>NUCLEOTIDE SEQUENCE [LARGE SCALE GENOMIC DNA]</scope>
    <source>
        <strain evidence="12">180601</strain>
        <tissue evidence="12">Whole Body</tissue>
    </source>
</reference>
<dbReference type="InterPro" id="IPR015943">
    <property type="entry name" value="WD40/YVTN_repeat-like_dom_sf"/>
</dbReference>
<keyword evidence="7" id="KW-0833">Ubl conjugation pathway</keyword>
<feature type="domain" description="DDB1- and CUL4-associated factor 12 beta-propeller" evidence="11">
    <location>
        <begin position="262"/>
        <end position="616"/>
    </location>
</feature>
<comment type="subcellular location">
    <subcellularLocation>
        <location evidence="2">Cytoplasm</location>
    </subcellularLocation>
    <subcellularLocation>
        <location evidence="1">Nucleus</location>
    </subcellularLocation>
</comment>
<dbReference type="InterPro" id="IPR001680">
    <property type="entry name" value="WD40_rpt"/>
</dbReference>
<protein>
    <submittedName>
        <fullName evidence="12">DDB1-and CUL4-associated factor 12</fullName>
    </submittedName>
</protein>
<dbReference type="SUPFAM" id="SSF50978">
    <property type="entry name" value="WD40 repeat-like"/>
    <property type="match status" value="1"/>
</dbReference>
<dbReference type="InterPro" id="IPR056151">
    <property type="entry name" value="Beta-prop_DCAF12"/>
</dbReference>
<keyword evidence="5 10" id="KW-0853">WD repeat</keyword>
<dbReference type="Gene3D" id="2.130.10.10">
    <property type="entry name" value="YVTN repeat-like/Quinoprotein amine dehydrogenase"/>
    <property type="match status" value="2"/>
</dbReference>
<feature type="repeat" description="WD" evidence="10">
    <location>
        <begin position="361"/>
        <end position="401"/>
    </location>
</feature>
<dbReference type="Pfam" id="PF23760">
    <property type="entry name" value="Beta-prop_DCAF12"/>
    <property type="match status" value="2"/>
</dbReference>
<dbReference type="GO" id="GO:0005634">
    <property type="term" value="C:nucleus"/>
    <property type="evidence" value="ECO:0007669"/>
    <property type="project" value="UniProtKB-SubCell"/>
</dbReference>
<comment type="similarity">
    <text evidence="9">Belongs to the WD repeat DCAF12 family.</text>
</comment>
<dbReference type="SMART" id="SM00320">
    <property type="entry name" value="WD40"/>
    <property type="match status" value="3"/>
</dbReference>
<dbReference type="EMBL" id="VUJU01004327">
    <property type="protein sequence ID" value="KAF0754732.1"/>
    <property type="molecule type" value="Genomic_DNA"/>
</dbReference>
<organism evidence="12 13">
    <name type="scientific">Aphis craccivora</name>
    <name type="common">Cowpea aphid</name>
    <dbReference type="NCBI Taxonomy" id="307492"/>
    <lineage>
        <taxon>Eukaryota</taxon>
        <taxon>Metazoa</taxon>
        <taxon>Ecdysozoa</taxon>
        <taxon>Arthropoda</taxon>
        <taxon>Hexapoda</taxon>
        <taxon>Insecta</taxon>
        <taxon>Pterygota</taxon>
        <taxon>Neoptera</taxon>
        <taxon>Paraneoptera</taxon>
        <taxon>Hemiptera</taxon>
        <taxon>Sternorrhyncha</taxon>
        <taxon>Aphidomorpha</taxon>
        <taxon>Aphidoidea</taxon>
        <taxon>Aphididae</taxon>
        <taxon>Aphidini</taxon>
        <taxon>Aphis</taxon>
        <taxon>Aphis</taxon>
    </lineage>
</organism>
<evidence type="ECO:0000256" key="10">
    <source>
        <dbReference type="PROSITE-ProRule" id="PRU00221"/>
    </source>
</evidence>
<comment type="caution">
    <text evidence="12">The sequence shown here is derived from an EMBL/GenBank/DDBJ whole genome shotgun (WGS) entry which is preliminary data.</text>
</comment>
<feature type="domain" description="DDB1- and CUL4-associated factor 12 beta-propeller" evidence="11">
    <location>
        <begin position="102"/>
        <end position="135"/>
    </location>
</feature>
<evidence type="ECO:0000256" key="9">
    <source>
        <dbReference type="ARBA" id="ARBA00038022"/>
    </source>
</evidence>
<proteinExistence type="inferred from homology"/>
<evidence type="ECO:0000259" key="11">
    <source>
        <dbReference type="Pfam" id="PF23760"/>
    </source>
</evidence>
<evidence type="ECO:0000256" key="6">
    <source>
        <dbReference type="ARBA" id="ARBA00022737"/>
    </source>
</evidence>
<evidence type="ECO:0000256" key="1">
    <source>
        <dbReference type="ARBA" id="ARBA00004123"/>
    </source>
</evidence>
<comment type="pathway">
    <text evidence="3">Protein modification; protein ubiquitination.</text>
</comment>
<keyword evidence="8" id="KW-0539">Nucleus</keyword>
<dbReference type="PANTHER" id="PTHR19860">
    <property type="entry name" value="DDB1- AND CUL4-ASSOCIATED FACTOR 12-RELATED"/>
    <property type="match status" value="1"/>
</dbReference>
<dbReference type="GO" id="GO:0080008">
    <property type="term" value="C:Cul4-RING E3 ubiquitin ligase complex"/>
    <property type="evidence" value="ECO:0007669"/>
    <property type="project" value="TreeGrafter"/>
</dbReference>
<accession>A0A6G0YFM7</accession>
<dbReference type="PANTHER" id="PTHR19860:SF16">
    <property type="entry name" value="DDB1- AND CUL4-ASSOCIATED FACTOR 12"/>
    <property type="match status" value="1"/>
</dbReference>
<evidence type="ECO:0000256" key="7">
    <source>
        <dbReference type="ARBA" id="ARBA00022786"/>
    </source>
</evidence>
<dbReference type="InterPro" id="IPR051191">
    <property type="entry name" value="DCAF12"/>
</dbReference>
<dbReference type="InterPro" id="IPR036322">
    <property type="entry name" value="WD40_repeat_dom_sf"/>
</dbReference>
<evidence type="ECO:0000256" key="5">
    <source>
        <dbReference type="ARBA" id="ARBA00022574"/>
    </source>
</evidence>
<name>A0A6G0YFM7_APHCR</name>
<evidence type="ECO:0000256" key="2">
    <source>
        <dbReference type="ARBA" id="ARBA00004496"/>
    </source>
</evidence>
<dbReference type="AlphaFoldDB" id="A0A6G0YFM7"/>
<evidence type="ECO:0000313" key="12">
    <source>
        <dbReference type="EMBL" id="KAF0754732.1"/>
    </source>
</evidence>
<evidence type="ECO:0000256" key="4">
    <source>
        <dbReference type="ARBA" id="ARBA00022490"/>
    </source>
</evidence>
<sequence>MAQIRRVPVFGSRPPCAYQSRLDEHYLQARTTRMERFKKSDNPEDFVYYEDLDDEEDSTMSLCTMLNSSYNFVDYVRNREYGMREYHSVNKNYGTRHILTRNLFKEWSIPLNTMNKVFCSQWLSSRQIVFGTKCNKDQKSGRHPEMQQCNRVFLVKHWMAQTRRVPVFGSLPPCAYQSRLAERSLQIQTRMTRMERNRRSFKPEDFICYEDSDEEEESTMSLCTMLNSSYNFVDYVRNREYGMREYHSVNQNYGTRHILTHNLFKEWSIPLNTMNKVFCSQWLSSRQIVFGTKCNKLMVYNVKSHKLDQIPLIKGHAADQQNGIHSLKINPSRTLLATGAYNSNEIAIYELPTLNPIVLAEGAHNDSIFDIEWLDDEFFVSGSRDTKLALWQVKDKYQEKYDSDGDLIQPITQFLSPAVIRSCKTADKIRATTFNKNLKEMVTLSLNGYIHVWDVERFRQRFSSRLSSCQNSDCMAMKNDSSLYAVGCRSFTLLLDTKTLHTIKKIPARYTGCGIRSLSFQDNVITIGTGVGVIMFYDIRAGKYLESNINSSRSVVLNTSRGYVSPDENSMADQGYQQAKYTPAIYTHCYDYSGMRLFSAGGPLPANLCGNYAGLWQ</sequence>
<keyword evidence="13" id="KW-1185">Reference proteome</keyword>
<keyword evidence="4" id="KW-0963">Cytoplasm</keyword>